<dbReference type="Proteomes" id="UP000298381">
    <property type="component" value="Unassembled WGS sequence"/>
</dbReference>
<evidence type="ECO:0000256" key="1">
    <source>
        <dbReference type="ARBA" id="ARBA00004672"/>
    </source>
</evidence>
<dbReference type="UniPathway" id="UPA00074">
    <property type="reaction ID" value="UER00131"/>
</dbReference>
<comment type="catalytic activity">
    <reaction evidence="6 7">
        <text>5-amino-1-(5-phospho-D-ribosyl)imidazole-4-carboxylate + L-aspartate + ATP = (2S)-2-[5-amino-1-(5-phospho-beta-D-ribosyl)imidazole-4-carboxamido]succinate + ADP + phosphate + 2 H(+)</text>
        <dbReference type="Rhea" id="RHEA:22628"/>
        <dbReference type="ChEBI" id="CHEBI:15378"/>
        <dbReference type="ChEBI" id="CHEBI:29991"/>
        <dbReference type="ChEBI" id="CHEBI:30616"/>
        <dbReference type="ChEBI" id="CHEBI:43474"/>
        <dbReference type="ChEBI" id="CHEBI:58443"/>
        <dbReference type="ChEBI" id="CHEBI:77657"/>
        <dbReference type="ChEBI" id="CHEBI:456216"/>
        <dbReference type="EC" id="6.3.2.6"/>
    </reaction>
</comment>
<dbReference type="OrthoDB" id="9801549at2"/>
<dbReference type="GO" id="GO:0005524">
    <property type="term" value="F:ATP binding"/>
    <property type="evidence" value="ECO:0007669"/>
    <property type="project" value="UniProtKB-KW"/>
</dbReference>
<dbReference type="PANTHER" id="PTHR43599:SF3">
    <property type="entry name" value="SI:DKEY-6E2.2"/>
    <property type="match status" value="1"/>
</dbReference>
<dbReference type="HAMAP" id="MF_00137">
    <property type="entry name" value="SAICAR_synth"/>
    <property type="match status" value="1"/>
</dbReference>
<dbReference type="RefSeq" id="WP_135269985.1">
    <property type="nucleotide sequence ID" value="NZ_SRIB01000001.1"/>
</dbReference>
<evidence type="ECO:0000256" key="5">
    <source>
        <dbReference type="ARBA" id="ARBA00022840"/>
    </source>
</evidence>
<dbReference type="EMBL" id="SRIB01000001">
    <property type="protein sequence ID" value="TFZ41758.1"/>
    <property type="molecule type" value="Genomic_DNA"/>
</dbReference>
<dbReference type="Gene3D" id="3.30.470.20">
    <property type="entry name" value="ATP-grasp fold, B domain"/>
    <property type="match status" value="1"/>
</dbReference>
<evidence type="ECO:0000259" key="8">
    <source>
        <dbReference type="Pfam" id="PF01259"/>
    </source>
</evidence>
<keyword evidence="5 7" id="KW-0067">ATP-binding</keyword>
<dbReference type="GO" id="GO:0004639">
    <property type="term" value="F:phosphoribosylaminoimidazolesuccinocarboxamide synthase activity"/>
    <property type="evidence" value="ECO:0007669"/>
    <property type="project" value="UniProtKB-UniRule"/>
</dbReference>
<comment type="caution">
    <text evidence="9">The sequence shown here is derived from an EMBL/GenBank/DDBJ whole genome shotgun (WGS) entry which is preliminary data.</text>
</comment>
<dbReference type="PANTHER" id="PTHR43599">
    <property type="entry name" value="MULTIFUNCTIONAL PROTEIN ADE2"/>
    <property type="match status" value="1"/>
</dbReference>
<dbReference type="GO" id="GO:0006189">
    <property type="term" value="P:'de novo' IMP biosynthetic process"/>
    <property type="evidence" value="ECO:0007669"/>
    <property type="project" value="UniProtKB-UniRule"/>
</dbReference>
<sequence>MVNLRNADLVYSGKTKDVYKLENGNYILKFKDDVTGEDGVFDPGANKVGLTIEGAGKSGLKLSTYFFELFNKKGIPTHFISSDIDSNTMTVLPAQLFGKGVEVIVRYRAVGSFYKRYALYVEEGAKIGPYVEFTLKDDLRDDPLITEDALLILNIMNKEELSKVKAMAIEIAEIVKEELSKKGIELYDIKFEFGRITIENHIGLIDEVSGGNMRAYKGDKYIDPLTLEKIMLSK</sequence>
<dbReference type="InterPro" id="IPR028923">
    <property type="entry name" value="SAICAR_synt/ADE2_N"/>
</dbReference>
<feature type="domain" description="SAICAR synthetase/ADE2 N-terminal" evidence="8">
    <location>
        <begin position="10"/>
        <end position="222"/>
    </location>
</feature>
<comment type="pathway">
    <text evidence="1 7">Purine metabolism; IMP biosynthesis via de novo pathway; 5-amino-1-(5-phospho-D-ribosyl)imidazole-4-carboxamide from 5-amino-1-(5-phospho-D-ribosyl)imidazole-4-carboxylate: step 1/2.</text>
</comment>
<name>A0A4Z0DA22_9FIRM</name>
<dbReference type="SUPFAM" id="SSF56104">
    <property type="entry name" value="SAICAR synthase-like"/>
    <property type="match status" value="1"/>
</dbReference>
<dbReference type="AlphaFoldDB" id="A0A4Z0DA22"/>
<dbReference type="EC" id="6.3.2.6" evidence="7"/>
<organism evidence="9 10">
    <name type="scientific">Soehngenia longivitae</name>
    <dbReference type="NCBI Taxonomy" id="2562294"/>
    <lineage>
        <taxon>Bacteria</taxon>
        <taxon>Bacillati</taxon>
        <taxon>Bacillota</taxon>
        <taxon>Tissierellia</taxon>
        <taxon>Tissierellales</taxon>
        <taxon>Tissierellaceae</taxon>
        <taxon>Soehngenia</taxon>
    </lineage>
</organism>
<dbReference type="InterPro" id="IPR050089">
    <property type="entry name" value="SAICAR_synthetase"/>
</dbReference>
<evidence type="ECO:0000256" key="6">
    <source>
        <dbReference type="ARBA" id="ARBA00048475"/>
    </source>
</evidence>
<proteinExistence type="inferred from homology"/>
<gene>
    <name evidence="7" type="primary">purC</name>
    <name evidence="9" type="ORF">E4100_01080</name>
</gene>
<keyword evidence="3 7" id="KW-0547">Nucleotide-binding</keyword>
<protein>
    <recommendedName>
        <fullName evidence="7">Phosphoribosylaminoimidazole-succinocarboxamide synthase</fullName>
        <ecNumber evidence="7">6.3.2.6</ecNumber>
    </recommendedName>
    <alternativeName>
        <fullName evidence="7">SAICAR synthetase</fullName>
    </alternativeName>
</protein>
<keyword evidence="2 7" id="KW-0436">Ligase</keyword>
<evidence type="ECO:0000256" key="7">
    <source>
        <dbReference type="HAMAP-Rule" id="MF_00137"/>
    </source>
</evidence>
<evidence type="ECO:0000256" key="4">
    <source>
        <dbReference type="ARBA" id="ARBA00022755"/>
    </source>
</evidence>
<keyword evidence="10" id="KW-1185">Reference proteome</keyword>
<dbReference type="Gene3D" id="3.30.200.20">
    <property type="entry name" value="Phosphorylase Kinase, domain 1"/>
    <property type="match status" value="1"/>
</dbReference>
<evidence type="ECO:0000313" key="9">
    <source>
        <dbReference type="EMBL" id="TFZ41758.1"/>
    </source>
</evidence>
<evidence type="ECO:0000256" key="3">
    <source>
        <dbReference type="ARBA" id="ARBA00022741"/>
    </source>
</evidence>
<evidence type="ECO:0000313" key="10">
    <source>
        <dbReference type="Proteomes" id="UP000298381"/>
    </source>
</evidence>
<reference evidence="9 10" key="1">
    <citation type="submission" date="2019-03" db="EMBL/GenBank/DDBJ databases">
        <title>Draft genome sequence data and analysis of a Fermenting Bacterium, Soehngenia longevitae strain 1933PT, isolated from petroleum reservoir in Azerbaijan.</title>
        <authorList>
            <person name="Grouzdev D.S."/>
            <person name="Bidzhieva S.K."/>
            <person name="Sokolova D.S."/>
            <person name="Tourova T.P."/>
            <person name="Poltaraus A.B."/>
            <person name="Nazina T.N."/>
        </authorList>
    </citation>
    <scope>NUCLEOTIDE SEQUENCE [LARGE SCALE GENOMIC DNA]</scope>
    <source>
        <strain evidence="9 10">1933P</strain>
    </source>
</reference>
<evidence type="ECO:0000256" key="2">
    <source>
        <dbReference type="ARBA" id="ARBA00022598"/>
    </source>
</evidence>
<dbReference type="Pfam" id="PF01259">
    <property type="entry name" value="SAICAR_synt"/>
    <property type="match status" value="1"/>
</dbReference>
<keyword evidence="4 7" id="KW-0658">Purine biosynthesis</keyword>
<comment type="similarity">
    <text evidence="7">Belongs to the SAICAR synthetase family.</text>
</comment>
<accession>A0A4Z0DA22</accession>